<dbReference type="HOGENOM" id="CLU_623882_0_0_7"/>
<evidence type="ECO:0000313" key="2">
    <source>
        <dbReference type="EMBL" id="AGH95456.1"/>
    </source>
</evidence>
<feature type="signal peptide" evidence="1">
    <location>
        <begin position="1"/>
        <end position="20"/>
    </location>
</feature>
<organism evidence="2 3">
    <name type="scientific">Pseudobdellovibrio exovorus JSS</name>
    <dbReference type="NCBI Taxonomy" id="1184267"/>
    <lineage>
        <taxon>Bacteria</taxon>
        <taxon>Pseudomonadati</taxon>
        <taxon>Bdellovibrionota</taxon>
        <taxon>Bdellovibrionia</taxon>
        <taxon>Bdellovibrionales</taxon>
        <taxon>Pseudobdellovibrionaceae</taxon>
        <taxon>Pseudobdellovibrio</taxon>
    </lineage>
</organism>
<feature type="chain" id="PRO_5004060117" description="Glycoamylase-like domain-containing protein" evidence="1">
    <location>
        <begin position="21"/>
        <end position="456"/>
    </location>
</feature>
<proteinExistence type="predicted"/>
<dbReference type="AlphaFoldDB" id="M4VBQ4"/>
<protein>
    <recommendedName>
        <fullName evidence="4">Glycoamylase-like domain-containing protein</fullName>
    </recommendedName>
</protein>
<keyword evidence="1" id="KW-0732">Signal</keyword>
<dbReference type="RefSeq" id="WP_015469946.1">
    <property type="nucleotide sequence ID" value="NC_020813.1"/>
</dbReference>
<gene>
    <name evidence="2" type="ORF">A11Q_1240</name>
</gene>
<name>M4VBQ4_9BACT</name>
<dbReference type="Gene3D" id="1.50.10.140">
    <property type="match status" value="1"/>
</dbReference>
<sequence length="456" mass="51316">MKLASYVIILTYFFSFSAHSQMRSSSHIQTDAQIARHLFYQSLKFYNQEFRHPVSGQYVDATSLLAGSVQENNSSVAATGMGVAMLALADAAGKFDNNRKGLSLDLRLDLPLDLQNYLSEDFEAQAYHSLRTVLDPQFSRRHPQWGWFRHWFRASDGADNNGSRGDGYSTIDTAILAAGALLAGNYFEAREGHSSARVKELAERLLQTVNWESAIADINFGRLYLNYNLESGRALGATSKFNEYILVACMGKVAEQKAGRVGRMTQFWNRHFADLSGLPKRSFMTSNGRQISLLTDSPFQFLSSFTMQFAYYLCGSINNNPSYVQYFKNAMEADRAWFAQQRISKSSYWGAGAGEALNFKYAANAIGRNPDLIVSPHIIAGFLSESPELVRDLATIYRDKQCVYRKNETEVLWRCSLTQPEQRLNRLQAIDFSSMFLGLATVHPNIGRGFFKSYAP</sequence>
<dbReference type="eggNOG" id="COG5368">
    <property type="taxonomic scope" value="Bacteria"/>
</dbReference>
<keyword evidence="3" id="KW-1185">Reference proteome</keyword>
<evidence type="ECO:0000313" key="3">
    <source>
        <dbReference type="Proteomes" id="UP000012040"/>
    </source>
</evidence>
<dbReference type="OrthoDB" id="5937621at2"/>
<evidence type="ECO:0000256" key="1">
    <source>
        <dbReference type="SAM" id="SignalP"/>
    </source>
</evidence>
<accession>M4VBQ4</accession>
<dbReference type="PATRIC" id="fig|1184267.3.peg.1255"/>
<evidence type="ECO:0008006" key="4">
    <source>
        <dbReference type="Google" id="ProtNLM"/>
    </source>
</evidence>
<dbReference type="Proteomes" id="UP000012040">
    <property type="component" value="Chromosome"/>
</dbReference>
<dbReference type="EMBL" id="CP003537">
    <property type="protein sequence ID" value="AGH95456.1"/>
    <property type="molecule type" value="Genomic_DNA"/>
</dbReference>
<reference evidence="2 3" key="1">
    <citation type="journal article" date="2013" name="ISME J.">
        <title>By their genes ye shall know them: genomic signatures of predatory bacteria.</title>
        <authorList>
            <person name="Pasternak Z."/>
            <person name="Pietrokovski S."/>
            <person name="Rotem O."/>
            <person name="Gophna U."/>
            <person name="Lurie-Weinberger M.N."/>
            <person name="Jurkevitch E."/>
        </authorList>
    </citation>
    <scope>NUCLEOTIDE SEQUENCE [LARGE SCALE GENOMIC DNA]</scope>
    <source>
        <strain evidence="2 3">JSS</strain>
    </source>
</reference>
<dbReference type="KEGG" id="bex:A11Q_1240"/>
<dbReference type="STRING" id="1184267.A11Q_1240"/>